<evidence type="ECO:0000256" key="2">
    <source>
        <dbReference type="ARBA" id="ARBA00022490"/>
    </source>
</evidence>
<dbReference type="GO" id="GO:0003723">
    <property type="term" value="F:RNA binding"/>
    <property type="evidence" value="ECO:0007669"/>
    <property type="project" value="UniProtKB-UniRule"/>
</dbReference>
<comment type="caution">
    <text evidence="11">The sequence shown here is derived from an EMBL/GenBank/DDBJ whole genome shotgun (WGS) entry which is preliminary data.</text>
</comment>
<dbReference type="EMBL" id="CATQJL010000316">
    <property type="protein sequence ID" value="CAJ0607639.1"/>
    <property type="molecule type" value="Genomic_DNA"/>
</dbReference>
<evidence type="ECO:0000256" key="9">
    <source>
        <dbReference type="SAM" id="MobiDB-lite"/>
    </source>
</evidence>
<feature type="compositionally biased region" description="Low complexity" evidence="9">
    <location>
        <begin position="494"/>
        <end position="507"/>
    </location>
</feature>
<dbReference type="AlphaFoldDB" id="A0AA36MC89"/>
<feature type="region of interest" description="Disordered" evidence="9">
    <location>
        <begin position="202"/>
        <end position="285"/>
    </location>
</feature>
<feature type="compositionally biased region" description="Basic and acidic residues" evidence="9">
    <location>
        <begin position="604"/>
        <end position="617"/>
    </location>
</feature>
<evidence type="ECO:0000256" key="6">
    <source>
        <dbReference type="ARBA" id="ARBA00022845"/>
    </source>
</evidence>
<dbReference type="GO" id="GO:0008270">
    <property type="term" value="F:zinc ion binding"/>
    <property type="evidence" value="ECO:0007669"/>
    <property type="project" value="UniProtKB-KW"/>
</dbReference>
<feature type="compositionally biased region" description="Basic and acidic residues" evidence="9">
    <location>
        <begin position="570"/>
        <end position="593"/>
    </location>
</feature>
<keyword evidence="4 8" id="KW-0863">Zinc-finger</keyword>
<evidence type="ECO:0000256" key="5">
    <source>
        <dbReference type="ARBA" id="ARBA00022833"/>
    </source>
</evidence>
<evidence type="ECO:0000256" key="7">
    <source>
        <dbReference type="ARBA" id="ARBA00022884"/>
    </source>
</evidence>
<dbReference type="InterPro" id="IPR024161">
    <property type="entry name" value="Znf_nanos-typ"/>
</dbReference>
<keyword evidence="7 8" id="KW-0694">RNA-binding</keyword>
<keyword evidence="6 8" id="KW-0810">Translation regulation</keyword>
<feature type="region of interest" description="Disordered" evidence="9">
    <location>
        <begin position="491"/>
        <end position="522"/>
    </location>
</feature>
<keyword evidence="12" id="KW-1185">Reference proteome</keyword>
<protein>
    <recommendedName>
        <fullName evidence="10">Nanos-type domain-containing protein</fullName>
    </recommendedName>
</protein>
<dbReference type="InterPro" id="IPR038129">
    <property type="entry name" value="Nanos_sf"/>
</dbReference>
<dbReference type="GO" id="GO:0006417">
    <property type="term" value="P:regulation of translation"/>
    <property type="evidence" value="ECO:0007669"/>
    <property type="project" value="UniProtKB-UniRule"/>
</dbReference>
<reference evidence="11" key="1">
    <citation type="submission" date="2023-07" db="EMBL/GenBank/DDBJ databases">
        <authorList>
            <consortium name="CYATHOMIX"/>
        </authorList>
    </citation>
    <scope>NUCLEOTIDE SEQUENCE</scope>
    <source>
        <strain evidence="11">N/A</strain>
    </source>
</reference>
<feature type="region of interest" description="Disordered" evidence="9">
    <location>
        <begin position="149"/>
        <end position="181"/>
    </location>
</feature>
<dbReference type="Pfam" id="PF05741">
    <property type="entry name" value="zf-nanos"/>
    <property type="match status" value="1"/>
</dbReference>
<feature type="compositionally biased region" description="Gly residues" evidence="9">
    <location>
        <begin position="806"/>
        <end position="818"/>
    </location>
</feature>
<keyword evidence="2" id="KW-0963">Cytoplasm</keyword>
<evidence type="ECO:0000256" key="4">
    <source>
        <dbReference type="ARBA" id="ARBA00022771"/>
    </source>
</evidence>
<feature type="compositionally biased region" description="Pro residues" evidence="9">
    <location>
        <begin position="70"/>
        <end position="79"/>
    </location>
</feature>
<dbReference type="GO" id="GO:0005737">
    <property type="term" value="C:cytoplasm"/>
    <property type="evidence" value="ECO:0007669"/>
    <property type="project" value="UniProtKB-SubCell"/>
</dbReference>
<comment type="similarity">
    <text evidence="8">Belongs to the nanos family.</text>
</comment>
<proteinExistence type="inferred from homology"/>
<name>A0AA36MC89_CYLNA</name>
<feature type="domain" description="Nanos-type" evidence="10">
    <location>
        <begin position="697"/>
        <end position="751"/>
    </location>
</feature>
<feature type="compositionally biased region" description="Low complexity" evidence="9">
    <location>
        <begin position="265"/>
        <end position="277"/>
    </location>
</feature>
<dbReference type="Gene3D" id="4.10.60.30">
    <property type="entry name" value="Nanos, RNA-binding domain"/>
    <property type="match status" value="1"/>
</dbReference>
<feature type="region of interest" description="Disordered" evidence="9">
    <location>
        <begin position="70"/>
        <end position="92"/>
    </location>
</feature>
<evidence type="ECO:0000256" key="1">
    <source>
        <dbReference type="ARBA" id="ARBA00004496"/>
    </source>
</evidence>
<sequence length="826" mass="89784">MLSLLTLIKTPWSSFERIMSGTPLVRPGTQSQLDYGAVLPSQPTTTRTTPDSGLGADDQMRHQERRVPPPGFAHPPPHPQFISQDGGGVGGPHHQVGPGAYGQCEGNFDKEKVPYEGPSPYQRNSRYEADPSAMTGDPMVYNRAQNMMMSQSHPPSGRYEDSGAPRMMPPPAGGPTQGNPGLSYSQISGYYAGMGGAGGISSVGMQRPVPPLPSGYEGEAVHSTQPMPHQLQQGVPQYYSPNQPPPSSIPYQVQSANGPPIYSGQPIQQQDPQMQHQAPPPMGPPPQAVVTVQQRGGGQFIVPVPHPQVVRYFQMMAPQYIGQQVIPAGAQYPPGVYMQRPTVFVPRGDMGYAPMEQAQPVMVPMPFVVHQMPPSHTNDQSQYQQGVMEQQSAMGMDQYGEQEFGPSSAPVQPVRPMSMPPGIPAGMQPMMGMMQQPPQVSMHDSRSATASIPPLVTQPSGYGPSPRMYGFHPGTLAPPFMVAPPFGVPHMLQSPSRGRNSRNNSFRGPPPYHNRNKNHSPLTFSRQSSVIESVKDEPKADVVSVVTAEVEDLTIKVEEASNAEAEAEEQQQRLEKDEKVEEKRDEEEQKSQEEQEEPPLAAEAKAEKKAEEPKPTKELLPLAVAKTDPEKRAAVPIVAVAPTVSVKAEVVQQKEKELNEEDVPEKPSMDYRIKESNPPAAVQTLPTADSASPIKLDCTFCRSLGKSEEVCTSHVIRAADGKVTCPELRKRTCNLCGATGDNSHSAVFCPLKTQQSIGEPVSDAPRIAHTAPPRQNPNYNKPIVFERRENVGYGGGYRNPGHRGRGGGYHQGRGGGRYPTGNRRYN</sequence>
<feature type="region of interest" description="Disordered" evidence="9">
    <location>
        <begin position="558"/>
        <end position="624"/>
    </location>
</feature>
<dbReference type="PROSITE" id="PS51522">
    <property type="entry name" value="ZF_NANOS"/>
    <property type="match status" value="1"/>
</dbReference>
<accession>A0AA36MC89</accession>
<comment type="subcellular location">
    <subcellularLocation>
        <location evidence="1">Cytoplasm</location>
    </subcellularLocation>
</comment>
<evidence type="ECO:0000256" key="3">
    <source>
        <dbReference type="ARBA" id="ARBA00022723"/>
    </source>
</evidence>
<keyword evidence="3" id="KW-0479">Metal-binding</keyword>
<dbReference type="InterPro" id="IPR008705">
    <property type="entry name" value="Nanos/Xcar2"/>
</dbReference>
<feature type="region of interest" description="Disordered" evidence="9">
    <location>
        <begin position="791"/>
        <end position="826"/>
    </location>
</feature>
<evidence type="ECO:0000256" key="8">
    <source>
        <dbReference type="PROSITE-ProRule" id="PRU00855"/>
    </source>
</evidence>
<dbReference type="Proteomes" id="UP001176961">
    <property type="component" value="Unassembled WGS sequence"/>
</dbReference>
<organism evidence="11 12">
    <name type="scientific">Cylicocyclus nassatus</name>
    <name type="common">Nematode worm</name>
    <dbReference type="NCBI Taxonomy" id="53992"/>
    <lineage>
        <taxon>Eukaryota</taxon>
        <taxon>Metazoa</taxon>
        <taxon>Ecdysozoa</taxon>
        <taxon>Nematoda</taxon>
        <taxon>Chromadorea</taxon>
        <taxon>Rhabditida</taxon>
        <taxon>Rhabditina</taxon>
        <taxon>Rhabditomorpha</taxon>
        <taxon>Strongyloidea</taxon>
        <taxon>Strongylidae</taxon>
        <taxon>Cylicocyclus</taxon>
    </lineage>
</organism>
<evidence type="ECO:0000259" key="10">
    <source>
        <dbReference type="PROSITE" id="PS51522"/>
    </source>
</evidence>
<evidence type="ECO:0000313" key="11">
    <source>
        <dbReference type="EMBL" id="CAJ0607639.1"/>
    </source>
</evidence>
<gene>
    <name evidence="11" type="ORF">CYNAS_LOCUS19622</name>
</gene>
<feature type="compositionally biased region" description="Polar residues" evidence="9">
    <location>
        <begin position="222"/>
        <end position="235"/>
    </location>
</feature>
<dbReference type="PANTHER" id="PTHR12887">
    <property type="entry name" value="NANOS PROTEIN"/>
    <property type="match status" value="1"/>
</dbReference>
<keyword evidence="5" id="KW-0862">Zinc</keyword>
<evidence type="ECO:0000313" key="12">
    <source>
        <dbReference type="Proteomes" id="UP001176961"/>
    </source>
</evidence>